<comment type="caution">
    <text evidence="2">The sequence shown here is derived from an EMBL/GenBank/DDBJ whole genome shotgun (WGS) entry which is preliminary data.</text>
</comment>
<feature type="transmembrane region" description="Helical" evidence="1">
    <location>
        <begin position="52"/>
        <end position="74"/>
    </location>
</feature>
<keyword evidence="1" id="KW-1133">Transmembrane helix</keyword>
<evidence type="ECO:0000313" key="2">
    <source>
        <dbReference type="EMBL" id="KII60232.1"/>
    </source>
</evidence>
<evidence type="ECO:0000313" key="3">
    <source>
        <dbReference type="Proteomes" id="UP000031668"/>
    </source>
</evidence>
<accession>A0A0C2ITV2</accession>
<gene>
    <name evidence="2" type="ORF">RF11_13395</name>
</gene>
<dbReference type="EMBL" id="JWZT01005751">
    <property type="protein sequence ID" value="KII60232.1"/>
    <property type="molecule type" value="Genomic_DNA"/>
</dbReference>
<name>A0A0C2ITV2_THEKT</name>
<protein>
    <submittedName>
        <fullName evidence="2">Uncharacterized protein</fullName>
    </submittedName>
</protein>
<keyword evidence="3" id="KW-1185">Reference proteome</keyword>
<dbReference type="Proteomes" id="UP000031668">
    <property type="component" value="Unassembled WGS sequence"/>
</dbReference>
<reference evidence="2 3" key="1">
    <citation type="journal article" date="2014" name="Genome Biol. Evol.">
        <title>The genome of the myxosporean Thelohanellus kitauei shows adaptations to nutrient acquisition within its fish host.</title>
        <authorList>
            <person name="Yang Y."/>
            <person name="Xiong J."/>
            <person name="Zhou Z."/>
            <person name="Huo F."/>
            <person name="Miao W."/>
            <person name="Ran C."/>
            <person name="Liu Y."/>
            <person name="Zhang J."/>
            <person name="Feng J."/>
            <person name="Wang M."/>
            <person name="Wang M."/>
            <person name="Wang L."/>
            <person name="Yao B."/>
        </authorList>
    </citation>
    <scope>NUCLEOTIDE SEQUENCE [LARGE SCALE GENOMIC DNA]</scope>
    <source>
        <strain evidence="2">Wuqing</strain>
    </source>
</reference>
<keyword evidence="1" id="KW-0472">Membrane</keyword>
<sequence length="112" mass="12928">MLYTFYIFWPKLITTTRNSAKCSSNYIIQKYGIIIFSINNPSTHSVFGDSDLMIIIACVLVVVMTYIIDIYRLVAYNTRITGSQEFKWIFACWALTAFGTDKIRSHCVEPHL</sequence>
<dbReference type="AlphaFoldDB" id="A0A0C2ITV2"/>
<proteinExistence type="predicted"/>
<keyword evidence="1" id="KW-0812">Transmembrane</keyword>
<evidence type="ECO:0000256" key="1">
    <source>
        <dbReference type="SAM" id="Phobius"/>
    </source>
</evidence>
<organism evidence="2 3">
    <name type="scientific">Thelohanellus kitauei</name>
    <name type="common">Myxosporean</name>
    <dbReference type="NCBI Taxonomy" id="669202"/>
    <lineage>
        <taxon>Eukaryota</taxon>
        <taxon>Metazoa</taxon>
        <taxon>Cnidaria</taxon>
        <taxon>Myxozoa</taxon>
        <taxon>Myxosporea</taxon>
        <taxon>Bivalvulida</taxon>
        <taxon>Platysporina</taxon>
        <taxon>Myxobolidae</taxon>
        <taxon>Thelohanellus</taxon>
    </lineage>
</organism>